<keyword evidence="1 2" id="KW-0238">DNA-binding</keyword>
<dbReference type="PANTHER" id="PTHR43479:SF11">
    <property type="entry name" value="ACREF_ENVCD OPERON REPRESSOR-RELATED"/>
    <property type="match status" value="1"/>
</dbReference>
<evidence type="ECO:0000259" key="3">
    <source>
        <dbReference type="PROSITE" id="PS50977"/>
    </source>
</evidence>
<reference evidence="4 5" key="1">
    <citation type="submission" date="2016-10" db="EMBL/GenBank/DDBJ databases">
        <authorList>
            <person name="de Groot N.N."/>
        </authorList>
    </citation>
    <scope>NUCLEOTIDE SEQUENCE [LARGE SCALE GENOMIC DNA]</scope>
    <source>
        <strain evidence="4 5">CGMCC 1.5012</strain>
    </source>
</reference>
<dbReference type="Pfam" id="PF00440">
    <property type="entry name" value="TetR_N"/>
    <property type="match status" value="1"/>
</dbReference>
<feature type="DNA-binding region" description="H-T-H motif" evidence="2">
    <location>
        <begin position="29"/>
        <end position="48"/>
    </location>
</feature>
<gene>
    <name evidence="4" type="ORF">SAMN05192585_1254</name>
</gene>
<dbReference type="InterPro" id="IPR001647">
    <property type="entry name" value="HTH_TetR"/>
</dbReference>
<dbReference type="PROSITE" id="PS50977">
    <property type="entry name" value="HTH_TETR_2"/>
    <property type="match status" value="1"/>
</dbReference>
<dbReference type="Gene3D" id="1.10.357.10">
    <property type="entry name" value="Tetracycline Repressor, domain 2"/>
    <property type="match status" value="1"/>
</dbReference>
<dbReference type="RefSeq" id="WP_162840393.1">
    <property type="nucleotide sequence ID" value="NZ_FNID01000025.1"/>
</dbReference>
<feature type="domain" description="HTH tetR-type" evidence="3">
    <location>
        <begin position="6"/>
        <end position="66"/>
    </location>
</feature>
<organism evidence="4 5">
    <name type="scientific">Acetanaerobacterium elongatum</name>
    <dbReference type="NCBI Taxonomy" id="258515"/>
    <lineage>
        <taxon>Bacteria</taxon>
        <taxon>Bacillati</taxon>
        <taxon>Bacillota</taxon>
        <taxon>Clostridia</taxon>
        <taxon>Eubacteriales</taxon>
        <taxon>Oscillospiraceae</taxon>
        <taxon>Acetanaerobacterium</taxon>
    </lineage>
</organism>
<evidence type="ECO:0000256" key="1">
    <source>
        <dbReference type="ARBA" id="ARBA00023125"/>
    </source>
</evidence>
<dbReference type="PRINTS" id="PR00455">
    <property type="entry name" value="HTHTETR"/>
</dbReference>
<evidence type="ECO:0000313" key="5">
    <source>
        <dbReference type="Proteomes" id="UP000199182"/>
    </source>
</evidence>
<dbReference type="GO" id="GO:0003677">
    <property type="term" value="F:DNA binding"/>
    <property type="evidence" value="ECO:0007669"/>
    <property type="project" value="UniProtKB-UniRule"/>
</dbReference>
<evidence type="ECO:0000313" key="4">
    <source>
        <dbReference type="EMBL" id="SDN61219.1"/>
    </source>
</evidence>
<dbReference type="SUPFAM" id="SSF46689">
    <property type="entry name" value="Homeodomain-like"/>
    <property type="match status" value="1"/>
</dbReference>
<dbReference type="STRING" id="258515.SAMN05192585_1254"/>
<dbReference type="AlphaFoldDB" id="A0A1H0CTM0"/>
<dbReference type="InterPro" id="IPR009057">
    <property type="entry name" value="Homeodomain-like_sf"/>
</dbReference>
<name>A0A1H0CTM0_9FIRM</name>
<keyword evidence="5" id="KW-1185">Reference proteome</keyword>
<evidence type="ECO:0000256" key="2">
    <source>
        <dbReference type="PROSITE-ProRule" id="PRU00335"/>
    </source>
</evidence>
<dbReference type="Proteomes" id="UP000199182">
    <property type="component" value="Unassembled WGS sequence"/>
</dbReference>
<dbReference type="EMBL" id="FNID01000025">
    <property type="protein sequence ID" value="SDN61219.1"/>
    <property type="molecule type" value="Genomic_DNA"/>
</dbReference>
<accession>A0A1H0CTM0</accession>
<sequence length="206" mass="23349">MIKELSDTDLQIIEAARELFIKNGFEKTEMKDIARKIGIGRSTLYRHFENKSAIIFYIAQQELEDITSVFPATDISNAQSGYEAVKRLLRALNDKLLANIDKVTFLRDFDFAFTGEYPNDEMAKSYLVFLRSNANSQVLTMALQSAMDDGSITTKLTAGQLSLTLTNSCLAMAQRVLPREQHYNIEHGISRELLSFNLDILLRGIR</sequence>
<proteinExistence type="predicted"/>
<protein>
    <submittedName>
        <fullName evidence="4">Transcriptional regulator, TetR family</fullName>
    </submittedName>
</protein>
<dbReference type="InterPro" id="IPR050624">
    <property type="entry name" value="HTH-type_Tx_Regulator"/>
</dbReference>
<dbReference type="PANTHER" id="PTHR43479">
    <property type="entry name" value="ACREF/ENVCD OPERON REPRESSOR-RELATED"/>
    <property type="match status" value="1"/>
</dbReference>